<dbReference type="HOGENOM" id="CLU_617645_0_0_1"/>
<dbReference type="PANTHER" id="PTHR16024">
    <property type="entry name" value="XK-RELATED PROTEIN"/>
    <property type="match status" value="1"/>
</dbReference>
<feature type="compositionally biased region" description="Basic and acidic residues" evidence="8">
    <location>
        <begin position="8"/>
        <end position="26"/>
    </location>
</feature>
<dbReference type="eggNOG" id="KOG4790">
    <property type="taxonomic scope" value="Eukaryota"/>
</dbReference>
<evidence type="ECO:0000256" key="3">
    <source>
        <dbReference type="ARBA" id="ARBA00022475"/>
    </source>
</evidence>
<keyword evidence="4 7" id="KW-0812">Transmembrane</keyword>
<feature type="region of interest" description="Disordered" evidence="8">
    <location>
        <begin position="69"/>
        <end position="98"/>
    </location>
</feature>
<feature type="transmembrane region" description="Helical" evidence="7">
    <location>
        <begin position="117"/>
        <end position="138"/>
    </location>
</feature>
<sequence>MTTTVDTLSKKEYDDNTISKKEYDDNTISKKEYDDNTISKKEYDDNTISKKEYDDNTISKKEYDDNTISKKEYDDNTSEETTDEETDDENKNNSKKAKKTKKHEVKEYTYWDLLFDIIRIFLFYVDYVFDTILVVVYLDTNDNISASLTLTFVLGPGVFISIFSMVWYCSSDAIEAVSPLPWTIWALRIISHLFLMAQPWRDIESMHFGLKYIRNPDSAYKIYRDKFQATTSLLIVLEAFLESAPQLVLQLVLIFRQKNINGFLREKLAHAFNVTKMEQKIRSSRNSSQFQHEGISDLANFGLNEEQQFAVGIVSICVSYTLIVQAITSYASSNELMSTFGSPKWYRSKDAIEPVSPVPPIMWKLRIIFHLLLMSQPCRDIESVHFGCRNIRNPYSEYKTYRIKFKTTTSLLIVLEAFLESAPQLILQLCILLKELHLNIVIKK</sequence>
<evidence type="ECO:0000313" key="10">
    <source>
        <dbReference type="Proteomes" id="UP000014500"/>
    </source>
</evidence>
<evidence type="ECO:0000256" key="2">
    <source>
        <dbReference type="ARBA" id="ARBA00008789"/>
    </source>
</evidence>
<keyword evidence="10" id="KW-1185">Reference proteome</keyword>
<organism evidence="9 10">
    <name type="scientific">Strigamia maritima</name>
    <name type="common">European centipede</name>
    <name type="synonym">Geophilus maritimus</name>
    <dbReference type="NCBI Taxonomy" id="126957"/>
    <lineage>
        <taxon>Eukaryota</taxon>
        <taxon>Metazoa</taxon>
        <taxon>Ecdysozoa</taxon>
        <taxon>Arthropoda</taxon>
        <taxon>Myriapoda</taxon>
        <taxon>Chilopoda</taxon>
        <taxon>Pleurostigmophora</taxon>
        <taxon>Geophilomorpha</taxon>
        <taxon>Linotaeniidae</taxon>
        <taxon>Strigamia</taxon>
    </lineage>
</organism>
<evidence type="ECO:0000256" key="7">
    <source>
        <dbReference type="RuleBase" id="RU910716"/>
    </source>
</evidence>
<evidence type="ECO:0000256" key="8">
    <source>
        <dbReference type="SAM" id="MobiDB-lite"/>
    </source>
</evidence>
<dbReference type="Pfam" id="PF09815">
    <property type="entry name" value="XK-related"/>
    <property type="match status" value="2"/>
</dbReference>
<dbReference type="PANTHER" id="PTHR16024:SF6">
    <property type="entry name" value="XK-RELATED PROTEIN"/>
    <property type="match status" value="1"/>
</dbReference>
<dbReference type="Proteomes" id="UP000014500">
    <property type="component" value="Unassembled WGS sequence"/>
</dbReference>
<keyword evidence="5 7" id="KW-1133">Transmembrane helix</keyword>
<dbReference type="AlphaFoldDB" id="T1IQS9"/>
<dbReference type="EMBL" id="JH431313">
    <property type="status" value="NOT_ANNOTATED_CDS"/>
    <property type="molecule type" value="Genomic_DNA"/>
</dbReference>
<dbReference type="GO" id="GO:0005886">
    <property type="term" value="C:plasma membrane"/>
    <property type="evidence" value="ECO:0007669"/>
    <property type="project" value="UniProtKB-SubCell"/>
</dbReference>
<dbReference type="InterPro" id="IPR050895">
    <property type="entry name" value="XK-related_scramblase"/>
</dbReference>
<evidence type="ECO:0000256" key="5">
    <source>
        <dbReference type="ARBA" id="ARBA00022989"/>
    </source>
</evidence>
<evidence type="ECO:0000256" key="4">
    <source>
        <dbReference type="ARBA" id="ARBA00022692"/>
    </source>
</evidence>
<evidence type="ECO:0000256" key="1">
    <source>
        <dbReference type="ARBA" id="ARBA00004651"/>
    </source>
</evidence>
<accession>T1IQS9</accession>
<dbReference type="EnsemblMetazoa" id="SMAR003403-RA">
    <property type="protein sequence ID" value="SMAR003403-PA"/>
    <property type="gene ID" value="SMAR003403"/>
</dbReference>
<comment type="similarity">
    <text evidence="2 7">Belongs to the XK family.</text>
</comment>
<dbReference type="InterPro" id="IPR018629">
    <property type="entry name" value="XK-rel"/>
</dbReference>
<protein>
    <recommendedName>
        <fullName evidence="7">XK-related protein</fullName>
    </recommendedName>
</protein>
<dbReference type="PhylomeDB" id="T1IQS9"/>
<comment type="caution">
    <text evidence="7">Lacks conserved residue(s) required for the propagation of feature annotation.</text>
</comment>
<evidence type="ECO:0000313" key="9">
    <source>
        <dbReference type="EnsemblMetazoa" id="SMAR003403-PA"/>
    </source>
</evidence>
<comment type="subcellular location">
    <subcellularLocation>
        <location evidence="1">Cell membrane</location>
        <topology evidence="1">Multi-pass membrane protein</topology>
    </subcellularLocation>
    <subcellularLocation>
        <location evidence="7">Membrane</location>
        <topology evidence="7">Multi-pass membrane protein</topology>
    </subcellularLocation>
</comment>
<name>T1IQS9_STRMM</name>
<keyword evidence="6 7" id="KW-0472">Membrane</keyword>
<keyword evidence="3" id="KW-1003">Cell membrane</keyword>
<evidence type="ECO:0000256" key="6">
    <source>
        <dbReference type="ARBA" id="ARBA00023136"/>
    </source>
</evidence>
<feature type="region of interest" description="Disordered" evidence="8">
    <location>
        <begin position="1"/>
        <end position="26"/>
    </location>
</feature>
<reference evidence="9" key="2">
    <citation type="submission" date="2015-02" db="UniProtKB">
        <authorList>
            <consortium name="EnsemblMetazoa"/>
        </authorList>
    </citation>
    <scope>IDENTIFICATION</scope>
</reference>
<reference evidence="10" key="1">
    <citation type="submission" date="2011-05" db="EMBL/GenBank/DDBJ databases">
        <authorList>
            <person name="Richards S.R."/>
            <person name="Qu J."/>
            <person name="Jiang H."/>
            <person name="Jhangiani S.N."/>
            <person name="Agravi P."/>
            <person name="Goodspeed R."/>
            <person name="Gross S."/>
            <person name="Mandapat C."/>
            <person name="Jackson L."/>
            <person name="Mathew T."/>
            <person name="Pu L."/>
            <person name="Thornton R."/>
            <person name="Saada N."/>
            <person name="Wilczek-Boney K.B."/>
            <person name="Lee S."/>
            <person name="Kovar C."/>
            <person name="Wu Y."/>
            <person name="Scherer S.E."/>
            <person name="Worley K.C."/>
            <person name="Muzny D.M."/>
            <person name="Gibbs R."/>
        </authorList>
    </citation>
    <scope>NUCLEOTIDE SEQUENCE</scope>
    <source>
        <strain evidence="10">Brora</strain>
    </source>
</reference>
<proteinExistence type="inferred from homology"/>
<feature type="compositionally biased region" description="Acidic residues" evidence="8">
    <location>
        <begin position="75"/>
        <end position="88"/>
    </location>
</feature>
<feature type="transmembrane region" description="Helical" evidence="7">
    <location>
        <begin position="150"/>
        <end position="168"/>
    </location>
</feature>